<proteinExistence type="predicted"/>
<keyword evidence="3" id="KW-0804">Transcription</keyword>
<evidence type="ECO:0000313" key="6">
    <source>
        <dbReference type="Proteomes" id="UP001500279"/>
    </source>
</evidence>
<evidence type="ECO:0000256" key="3">
    <source>
        <dbReference type="ARBA" id="ARBA00023163"/>
    </source>
</evidence>
<keyword evidence="6" id="KW-1185">Reference proteome</keyword>
<dbReference type="InterPro" id="IPR011990">
    <property type="entry name" value="TPR-like_helical_dom_sf"/>
</dbReference>
<evidence type="ECO:0000313" key="5">
    <source>
        <dbReference type="EMBL" id="GAA0762524.1"/>
    </source>
</evidence>
<keyword evidence="1" id="KW-0805">Transcription regulation</keyword>
<dbReference type="InterPro" id="IPR018062">
    <property type="entry name" value="HTH_AraC-typ_CS"/>
</dbReference>
<dbReference type="SUPFAM" id="SSF46689">
    <property type="entry name" value="Homeodomain-like"/>
    <property type="match status" value="1"/>
</dbReference>
<dbReference type="SUPFAM" id="SSF48452">
    <property type="entry name" value="TPR-like"/>
    <property type="match status" value="1"/>
</dbReference>
<feature type="domain" description="HTH araC/xylS-type" evidence="4">
    <location>
        <begin position="397"/>
        <end position="495"/>
    </location>
</feature>
<accession>A0ABN1KCS4</accession>
<dbReference type="Pfam" id="PF12833">
    <property type="entry name" value="HTH_18"/>
    <property type="match status" value="1"/>
</dbReference>
<dbReference type="PANTHER" id="PTHR43280:SF2">
    <property type="entry name" value="HTH-TYPE TRANSCRIPTIONAL REGULATOR EXSA"/>
    <property type="match status" value="1"/>
</dbReference>
<dbReference type="RefSeq" id="WP_231012782.1">
    <property type="nucleotide sequence ID" value="NZ_BAAAEW010000033.1"/>
</dbReference>
<dbReference type="PROSITE" id="PS01124">
    <property type="entry name" value="HTH_ARAC_FAMILY_2"/>
    <property type="match status" value="1"/>
</dbReference>
<evidence type="ECO:0000256" key="1">
    <source>
        <dbReference type="ARBA" id="ARBA00023015"/>
    </source>
</evidence>
<dbReference type="SMART" id="SM00342">
    <property type="entry name" value="HTH_ARAC"/>
    <property type="match status" value="1"/>
</dbReference>
<dbReference type="InterPro" id="IPR018060">
    <property type="entry name" value="HTH_AraC"/>
</dbReference>
<dbReference type="PROSITE" id="PS00041">
    <property type="entry name" value="HTH_ARAC_FAMILY_1"/>
    <property type="match status" value="1"/>
</dbReference>
<dbReference type="InterPro" id="IPR009057">
    <property type="entry name" value="Homeodomain-like_sf"/>
</dbReference>
<organism evidence="5 6">
    <name type="scientific">Ideonella azotifigens</name>
    <dbReference type="NCBI Taxonomy" id="513160"/>
    <lineage>
        <taxon>Bacteria</taxon>
        <taxon>Pseudomonadati</taxon>
        <taxon>Pseudomonadota</taxon>
        <taxon>Betaproteobacteria</taxon>
        <taxon>Burkholderiales</taxon>
        <taxon>Sphaerotilaceae</taxon>
        <taxon>Ideonella</taxon>
    </lineage>
</organism>
<protein>
    <recommendedName>
        <fullName evidence="4">HTH araC/xylS-type domain-containing protein</fullName>
    </recommendedName>
</protein>
<dbReference type="PANTHER" id="PTHR43280">
    <property type="entry name" value="ARAC-FAMILY TRANSCRIPTIONAL REGULATOR"/>
    <property type="match status" value="1"/>
</dbReference>
<evidence type="ECO:0000259" key="4">
    <source>
        <dbReference type="PROSITE" id="PS01124"/>
    </source>
</evidence>
<reference evidence="5 6" key="1">
    <citation type="journal article" date="2019" name="Int. J. Syst. Evol. Microbiol.">
        <title>The Global Catalogue of Microorganisms (GCM) 10K type strain sequencing project: providing services to taxonomists for standard genome sequencing and annotation.</title>
        <authorList>
            <consortium name="The Broad Institute Genomics Platform"/>
            <consortium name="The Broad Institute Genome Sequencing Center for Infectious Disease"/>
            <person name="Wu L."/>
            <person name="Ma J."/>
        </authorList>
    </citation>
    <scope>NUCLEOTIDE SEQUENCE [LARGE SCALE GENOMIC DNA]</scope>
    <source>
        <strain evidence="5 6">JCM 15503</strain>
    </source>
</reference>
<gene>
    <name evidence="5" type="ORF">GCM10009107_47090</name>
</gene>
<dbReference type="EMBL" id="BAAAEW010000033">
    <property type="protein sequence ID" value="GAA0762524.1"/>
    <property type="molecule type" value="Genomic_DNA"/>
</dbReference>
<dbReference type="Gene3D" id="1.10.10.60">
    <property type="entry name" value="Homeodomain-like"/>
    <property type="match status" value="1"/>
</dbReference>
<sequence>MPAPTVPQPRASNHSHTTFRQRARALLEDLARRPPLDQVARRTDAAQAQAWAVDAGDLVLEAEAVLAGASWPSQLIDPLGAWSALQRAERIFRANGVPAQAAACQVAMARALYDLGQERQADVLVQAALQAPTLPAPQRAKAYLLRFLALGRMGQIEAAYECLVDQAMLIAQACGDGYLLAHATSLKAWLIARLMHSAGNPEVPLPAFAHLPKLRREPATLSHVLELLDQARAALPQGTRWAEIEITHHYALGLTRRPAAVAAAGQALSALAREVTDTDPPLAAWACLCAAMVLHDGGDVAGALAVLPQALRVAESARLTVAVRDVLFYQSLCFEAAGDFPAALAAYKRHYALIMNAAGSAEHADQRVPADVEPQLPGDAVAEPLHRLRALEPTCLKRALRLIELRVAENPSVAEVVAACGVSRRTLDDAFKSARATTLSAYLKRKKLEFAANLVLHTDRPIRDIAASMGYRSAALFASEFREQMGMLPSQWRSLQTTPVSLAAASL</sequence>
<comment type="caution">
    <text evidence="5">The sequence shown here is derived from an EMBL/GenBank/DDBJ whole genome shotgun (WGS) entry which is preliminary data.</text>
</comment>
<keyword evidence="2" id="KW-0238">DNA-binding</keyword>
<evidence type="ECO:0000256" key="2">
    <source>
        <dbReference type="ARBA" id="ARBA00023125"/>
    </source>
</evidence>
<dbReference type="Proteomes" id="UP001500279">
    <property type="component" value="Unassembled WGS sequence"/>
</dbReference>
<name>A0ABN1KCS4_9BURK</name>